<dbReference type="InterPro" id="IPR036388">
    <property type="entry name" value="WH-like_DNA-bd_sf"/>
</dbReference>
<feature type="domain" description="HTH marR-type" evidence="5">
    <location>
        <begin position="2"/>
        <end position="137"/>
    </location>
</feature>
<comment type="caution">
    <text evidence="6">The sequence shown here is derived from an EMBL/GenBank/DDBJ whole genome shotgun (WGS) entry which is preliminary data.</text>
</comment>
<evidence type="ECO:0000313" key="6">
    <source>
        <dbReference type="EMBL" id="MDY0394471.1"/>
    </source>
</evidence>
<dbReference type="SMART" id="SM00347">
    <property type="entry name" value="HTH_MARR"/>
    <property type="match status" value="1"/>
</dbReference>
<dbReference type="EMBL" id="JAWDIP010000003">
    <property type="protein sequence ID" value="MDY0394471.1"/>
    <property type="molecule type" value="Genomic_DNA"/>
</dbReference>
<proteinExistence type="predicted"/>
<dbReference type="PROSITE" id="PS50995">
    <property type="entry name" value="HTH_MARR_2"/>
    <property type="match status" value="1"/>
</dbReference>
<name>A0ABU5C588_9BACI</name>
<sequence length="144" mass="16528">MKDQNVFQLIRTVEAFTNETIIRWTKAFGHQIGISPILVLYELKTKGAQKQTQLAGSLGYTPGAMTNIANRLLKDGYAKRQLDGTDRRIVRLMITEKGRQLLKEAQQKGQELREELFSVLTENEVRQFLMIHEKLLQNIKNDGV</sequence>
<evidence type="ECO:0000256" key="3">
    <source>
        <dbReference type="ARBA" id="ARBA00023163"/>
    </source>
</evidence>
<keyword evidence="3" id="KW-0804">Transcription</keyword>
<dbReference type="PANTHER" id="PTHR42756">
    <property type="entry name" value="TRANSCRIPTIONAL REGULATOR, MARR"/>
    <property type="match status" value="1"/>
</dbReference>
<feature type="coiled-coil region" evidence="4">
    <location>
        <begin position="95"/>
        <end position="122"/>
    </location>
</feature>
<reference evidence="6 7" key="1">
    <citation type="submission" date="2023-10" db="EMBL/GenBank/DDBJ databases">
        <title>Virgibacillus halophilus 5B73C genome.</title>
        <authorList>
            <person name="Miliotis G."/>
            <person name="Sengupta P."/>
            <person name="Hameed A."/>
            <person name="Chuvochina M."/>
            <person name="Mcdonagh F."/>
            <person name="Simpson A.C."/>
            <person name="Singh N.K."/>
            <person name="Rekha P.D."/>
            <person name="Raman K."/>
            <person name="Hugenholtz P."/>
            <person name="Venkateswaran K."/>
        </authorList>
    </citation>
    <scope>NUCLEOTIDE SEQUENCE [LARGE SCALE GENOMIC DNA]</scope>
    <source>
        <strain evidence="6 7">5B73C</strain>
    </source>
</reference>
<dbReference type="Pfam" id="PF01047">
    <property type="entry name" value="MarR"/>
    <property type="match status" value="1"/>
</dbReference>
<dbReference type="PANTHER" id="PTHR42756:SF1">
    <property type="entry name" value="TRANSCRIPTIONAL REPRESSOR OF EMRAB OPERON"/>
    <property type="match status" value="1"/>
</dbReference>
<evidence type="ECO:0000256" key="1">
    <source>
        <dbReference type="ARBA" id="ARBA00023015"/>
    </source>
</evidence>
<accession>A0ABU5C588</accession>
<dbReference type="Proteomes" id="UP001281447">
    <property type="component" value="Unassembled WGS sequence"/>
</dbReference>
<evidence type="ECO:0000259" key="5">
    <source>
        <dbReference type="PROSITE" id="PS50995"/>
    </source>
</evidence>
<organism evidence="6 7">
    <name type="scientific">Tigheibacillus halophilus</name>
    <dbReference type="NCBI Taxonomy" id="361280"/>
    <lineage>
        <taxon>Bacteria</taxon>
        <taxon>Bacillati</taxon>
        <taxon>Bacillota</taxon>
        <taxon>Bacilli</taxon>
        <taxon>Bacillales</taxon>
        <taxon>Bacillaceae</taxon>
        <taxon>Tigheibacillus</taxon>
    </lineage>
</organism>
<protein>
    <submittedName>
        <fullName evidence="6">MarR family transcriptional regulator</fullName>
    </submittedName>
</protein>
<dbReference type="RefSeq" id="WP_390354644.1">
    <property type="nucleotide sequence ID" value="NZ_JBHUIZ010000005.1"/>
</dbReference>
<evidence type="ECO:0000313" key="7">
    <source>
        <dbReference type="Proteomes" id="UP001281447"/>
    </source>
</evidence>
<dbReference type="InterPro" id="IPR036390">
    <property type="entry name" value="WH_DNA-bd_sf"/>
</dbReference>
<evidence type="ECO:0000256" key="2">
    <source>
        <dbReference type="ARBA" id="ARBA00023125"/>
    </source>
</evidence>
<keyword evidence="2" id="KW-0238">DNA-binding</keyword>
<dbReference type="PRINTS" id="PR00598">
    <property type="entry name" value="HTHMARR"/>
</dbReference>
<keyword evidence="4" id="KW-0175">Coiled coil</keyword>
<gene>
    <name evidence="6" type="ORF">RWE15_08455</name>
</gene>
<keyword evidence="1" id="KW-0805">Transcription regulation</keyword>
<evidence type="ECO:0000256" key="4">
    <source>
        <dbReference type="SAM" id="Coils"/>
    </source>
</evidence>
<keyword evidence="7" id="KW-1185">Reference proteome</keyword>
<dbReference type="InterPro" id="IPR000835">
    <property type="entry name" value="HTH_MarR-typ"/>
</dbReference>
<dbReference type="SUPFAM" id="SSF46785">
    <property type="entry name" value="Winged helix' DNA-binding domain"/>
    <property type="match status" value="1"/>
</dbReference>
<dbReference type="Gene3D" id="1.10.10.10">
    <property type="entry name" value="Winged helix-like DNA-binding domain superfamily/Winged helix DNA-binding domain"/>
    <property type="match status" value="1"/>
</dbReference>